<dbReference type="AlphaFoldDB" id="A0A0D8BJ59"/>
<comment type="function">
    <text evidence="6">Quinone reductase that provides resistance to thiol-specific stress caused by electrophilic quinones.</text>
</comment>
<comment type="subunit">
    <text evidence="6">Homodimer.</text>
</comment>
<dbReference type="PANTHER" id="PTHR43741">
    <property type="entry name" value="FMN-DEPENDENT NADH-AZOREDUCTASE 1"/>
    <property type="match status" value="1"/>
</dbReference>
<dbReference type="RefSeq" id="WP_044884226.1">
    <property type="nucleotide sequence ID" value="NZ_JYFN01000008.1"/>
</dbReference>
<comment type="similarity">
    <text evidence="6">Belongs to the azoreductase type 1 family.</text>
</comment>
<reference evidence="9" key="1">
    <citation type="submission" date="2015-02" db="EMBL/GenBank/DDBJ databases">
        <title>Draft Genome of Frankia sp. CpI1-S.</title>
        <authorList>
            <person name="Oshone R.T."/>
            <person name="Ngom M."/>
            <person name="Ghodhbane-Gtari F."/>
            <person name="Gtari M."/>
            <person name="Morris K."/>
            <person name="Thomas K."/>
            <person name="Sen A."/>
            <person name="Tisa L.S."/>
        </authorList>
    </citation>
    <scope>NUCLEOTIDE SEQUENCE [LARGE SCALE GENOMIC DNA]</scope>
    <source>
        <strain evidence="9">CpI1-S</strain>
    </source>
</reference>
<protein>
    <recommendedName>
        <fullName evidence="6">FMN dependent NADH:quinone oxidoreductase</fullName>
        <ecNumber evidence="6">1.6.5.-</ecNumber>
    </recommendedName>
    <alternativeName>
        <fullName evidence="6">Azo-dye reductase</fullName>
    </alternativeName>
    <alternativeName>
        <fullName evidence="6">FMN-dependent NADH-azo compound oxidoreductase</fullName>
    </alternativeName>
    <alternativeName>
        <fullName evidence="6">FMN-dependent NADH-azoreductase</fullName>
        <ecNumber evidence="6">1.7.1.17</ecNumber>
    </alternativeName>
</protein>
<evidence type="ECO:0000256" key="4">
    <source>
        <dbReference type="ARBA" id="ARBA00023027"/>
    </source>
</evidence>
<dbReference type="InterPro" id="IPR023048">
    <property type="entry name" value="NADH:quinone_OxRdtase_FMN_depd"/>
</dbReference>
<accession>A0A0D8BJ59</accession>
<dbReference type="GO" id="GO:0010181">
    <property type="term" value="F:FMN binding"/>
    <property type="evidence" value="ECO:0007669"/>
    <property type="project" value="UniProtKB-UniRule"/>
</dbReference>
<dbReference type="GO" id="GO:0016655">
    <property type="term" value="F:oxidoreductase activity, acting on NAD(P)H, quinone or similar compound as acceptor"/>
    <property type="evidence" value="ECO:0007669"/>
    <property type="project" value="InterPro"/>
</dbReference>
<feature type="binding site" evidence="6">
    <location>
        <begin position="138"/>
        <end position="141"/>
    </location>
    <ligand>
        <name>FMN</name>
        <dbReference type="ChEBI" id="CHEBI:58210"/>
    </ligand>
</feature>
<comment type="cofactor">
    <cofactor evidence="6">
        <name>FMN</name>
        <dbReference type="ChEBI" id="CHEBI:58210"/>
    </cofactor>
    <text evidence="6">Binds 1 FMN per subunit.</text>
</comment>
<dbReference type="InterPro" id="IPR003680">
    <property type="entry name" value="Flavodoxin_fold"/>
</dbReference>
<dbReference type="EC" id="1.6.5.-" evidence="6"/>
<comment type="catalytic activity">
    <reaction evidence="5">
        <text>N,N-dimethyl-1,4-phenylenediamine + anthranilate + 2 NAD(+) = 2-(4-dimethylaminophenyl)diazenylbenzoate + 2 NADH + 2 H(+)</text>
        <dbReference type="Rhea" id="RHEA:55872"/>
        <dbReference type="ChEBI" id="CHEBI:15378"/>
        <dbReference type="ChEBI" id="CHEBI:15783"/>
        <dbReference type="ChEBI" id="CHEBI:16567"/>
        <dbReference type="ChEBI" id="CHEBI:57540"/>
        <dbReference type="ChEBI" id="CHEBI:57945"/>
        <dbReference type="ChEBI" id="CHEBI:71579"/>
        <dbReference type="EC" id="1.7.1.17"/>
    </reaction>
    <physiologicalReaction direction="right-to-left" evidence="5">
        <dbReference type="Rhea" id="RHEA:55874"/>
    </physiologicalReaction>
</comment>
<proteinExistence type="inferred from homology"/>
<evidence type="ECO:0000256" key="2">
    <source>
        <dbReference type="ARBA" id="ARBA00022643"/>
    </source>
</evidence>
<evidence type="ECO:0000256" key="5">
    <source>
        <dbReference type="ARBA" id="ARBA00048542"/>
    </source>
</evidence>
<comment type="catalytic activity">
    <reaction evidence="6">
        <text>2 a quinone + NADH + H(+) = 2 a 1,4-benzosemiquinone + NAD(+)</text>
        <dbReference type="Rhea" id="RHEA:65952"/>
        <dbReference type="ChEBI" id="CHEBI:15378"/>
        <dbReference type="ChEBI" id="CHEBI:57540"/>
        <dbReference type="ChEBI" id="CHEBI:57945"/>
        <dbReference type="ChEBI" id="CHEBI:132124"/>
        <dbReference type="ChEBI" id="CHEBI:134225"/>
    </reaction>
</comment>
<keyword evidence="1 6" id="KW-0285">Flavoprotein</keyword>
<dbReference type="EMBL" id="JYFN01000008">
    <property type="protein sequence ID" value="KJE24115.1"/>
    <property type="molecule type" value="Genomic_DNA"/>
</dbReference>
<dbReference type="GO" id="GO:0016652">
    <property type="term" value="F:oxidoreductase activity, acting on NAD(P)H as acceptor"/>
    <property type="evidence" value="ECO:0007669"/>
    <property type="project" value="UniProtKB-UniRule"/>
</dbReference>
<evidence type="ECO:0000313" key="9">
    <source>
        <dbReference type="Proteomes" id="UP000032545"/>
    </source>
</evidence>
<feature type="binding site" evidence="6">
    <location>
        <begin position="16"/>
        <end position="18"/>
    </location>
    <ligand>
        <name>FMN</name>
        <dbReference type="ChEBI" id="CHEBI:58210"/>
    </ligand>
</feature>
<feature type="domain" description="Flavodoxin-like fold" evidence="7">
    <location>
        <begin position="3"/>
        <end position="188"/>
    </location>
</feature>
<evidence type="ECO:0000256" key="1">
    <source>
        <dbReference type="ARBA" id="ARBA00022630"/>
    </source>
</evidence>
<feature type="binding site" evidence="6">
    <location>
        <position position="10"/>
    </location>
    <ligand>
        <name>FMN</name>
        <dbReference type="ChEBI" id="CHEBI:58210"/>
    </ligand>
</feature>
<dbReference type="HAMAP" id="MF_01216">
    <property type="entry name" value="Azoreductase_type1"/>
    <property type="match status" value="1"/>
</dbReference>
<keyword evidence="9" id="KW-1185">Reference proteome</keyword>
<dbReference type="InterPro" id="IPR029039">
    <property type="entry name" value="Flavoprotein-like_sf"/>
</dbReference>
<evidence type="ECO:0000313" key="8">
    <source>
        <dbReference type="EMBL" id="KJE24115.1"/>
    </source>
</evidence>
<dbReference type="InterPro" id="IPR050104">
    <property type="entry name" value="FMN-dep_NADH:Q_OxRdtase_AzoR1"/>
</dbReference>
<dbReference type="Pfam" id="PF02525">
    <property type="entry name" value="Flavodoxin_2"/>
    <property type="match status" value="1"/>
</dbReference>
<sequence length="211" mass="22823">MPNLLHVDASLAQEGSTSRSLAATYIDAWRAAHPEGAVTYRDLALTPPPHLDWATLSAGFTPPEQHTPEQTEGVKLREELIGELEAADELLLSLPMYNYSVPSTFKAWVDQVILVGRTLRQPPEESALTGKRVTVIATQGGSYGVGTPKEGWDHQLPFIAHVLESLGATDVELVRVEMTLAPVNPALADFTDVYERSRAAGESALRARAAA</sequence>
<keyword evidence="3 6" id="KW-0560">Oxidoreductase</keyword>
<evidence type="ECO:0000259" key="7">
    <source>
        <dbReference type="Pfam" id="PF02525"/>
    </source>
</evidence>
<dbReference type="Proteomes" id="UP000032545">
    <property type="component" value="Unassembled WGS sequence"/>
</dbReference>
<comment type="caution">
    <text evidence="8">The sequence shown here is derived from an EMBL/GenBank/DDBJ whole genome shotgun (WGS) entry which is preliminary data.</text>
</comment>
<reference evidence="8 9" key="2">
    <citation type="journal article" date="2016" name="Genome Announc.">
        <title>Permanent Draft Genome Sequences for Two Variants of Frankia sp. Strain CpI1, the First Frankia Strain Isolated from Root Nodules of Comptonia peregrina.</title>
        <authorList>
            <person name="Oshone R."/>
            <person name="Hurst S.G.IV."/>
            <person name="Abebe-Akele F."/>
            <person name="Simpson S."/>
            <person name="Morris K."/>
            <person name="Thomas W.K."/>
            <person name="Tisa L.S."/>
        </authorList>
    </citation>
    <scope>NUCLEOTIDE SEQUENCE [LARGE SCALE GENOMIC DNA]</scope>
    <source>
        <strain evidence="9">CpI1-S</strain>
    </source>
</reference>
<dbReference type="EC" id="1.7.1.17" evidence="6"/>
<dbReference type="Gene3D" id="3.40.50.360">
    <property type="match status" value="1"/>
</dbReference>
<dbReference type="GO" id="GO:0009055">
    <property type="term" value="F:electron transfer activity"/>
    <property type="evidence" value="ECO:0007669"/>
    <property type="project" value="UniProtKB-UniRule"/>
</dbReference>
<name>A0A0D8BJ59_9ACTN</name>
<dbReference type="PATRIC" id="fig|1502723.3.peg.6078"/>
<keyword evidence="2 6" id="KW-0288">FMN</keyword>
<evidence type="ECO:0000256" key="6">
    <source>
        <dbReference type="HAMAP-Rule" id="MF_01216"/>
    </source>
</evidence>
<evidence type="ECO:0000256" key="3">
    <source>
        <dbReference type="ARBA" id="ARBA00023002"/>
    </source>
</evidence>
<organism evidence="8 9">
    <name type="scientific">Frankia torreyi</name>
    <dbReference type="NCBI Taxonomy" id="1856"/>
    <lineage>
        <taxon>Bacteria</taxon>
        <taxon>Bacillati</taxon>
        <taxon>Actinomycetota</taxon>
        <taxon>Actinomycetes</taxon>
        <taxon>Frankiales</taxon>
        <taxon>Frankiaceae</taxon>
        <taxon>Frankia</taxon>
    </lineage>
</organism>
<gene>
    <name evidence="6" type="primary">azoR</name>
    <name evidence="8" type="ORF">FF36_01518</name>
</gene>
<dbReference type="OrthoDB" id="9805013at2"/>
<dbReference type="PANTHER" id="PTHR43741:SF4">
    <property type="entry name" value="FMN-DEPENDENT NADH:QUINONE OXIDOREDUCTASE"/>
    <property type="match status" value="1"/>
</dbReference>
<keyword evidence="4 6" id="KW-0520">NAD</keyword>
<dbReference type="SUPFAM" id="SSF52218">
    <property type="entry name" value="Flavoproteins"/>
    <property type="match status" value="1"/>
</dbReference>
<comment type="function">
    <text evidence="6">Also exhibits azoreductase activity. Catalyzes the reductive cleavage of the azo bond in aromatic azo compounds to the corresponding amines.</text>
</comment>
<comment type="caution">
    <text evidence="6">Lacks conserved residue(s) required for the propagation of feature annotation.</text>
</comment>